<evidence type="ECO:0000313" key="1">
    <source>
        <dbReference type="EMBL" id="UZF88310.1"/>
    </source>
</evidence>
<organism evidence="1">
    <name type="scientific">Bosea sp. NBC_00436</name>
    <dbReference type="NCBI Taxonomy" id="2969620"/>
    <lineage>
        <taxon>Bacteria</taxon>
        <taxon>Pseudomonadati</taxon>
        <taxon>Pseudomonadota</taxon>
        <taxon>Alphaproteobacteria</taxon>
        <taxon>Hyphomicrobiales</taxon>
        <taxon>Boseaceae</taxon>
        <taxon>Bosea</taxon>
    </lineage>
</organism>
<proteinExistence type="predicted"/>
<protein>
    <submittedName>
        <fullName evidence="1">Uncharacterized protein</fullName>
    </submittedName>
</protein>
<sequence>MTDRPQMIASLSEFLVRASKQAAPMPPHRLADFENRPRLGDIGHFGTDIRGDSVNLSYRQFNTFASSFVSAVLDLSLWLPRV</sequence>
<gene>
    <name evidence="1" type="ORF">NWE54_05860</name>
</gene>
<reference evidence="1" key="1">
    <citation type="submission" date="2022-08" db="EMBL/GenBank/DDBJ databases">
        <title>Complete Genome Sequences of 2 Bosea sp. soil isolates.</title>
        <authorList>
            <person name="Alvarez Arevalo M."/>
            <person name="Sterndorff E.B."/>
            <person name="Faurdal D."/>
            <person name="Joergensen T.S."/>
            <person name="Weber T."/>
        </authorList>
    </citation>
    <scope>NUCLEOTIDE SEQUENCE</scope>
    <source>
        <strain evidence="1">NBC_00436</strain>
    </source>
</reference>
<dbReference type="AlphaFoldDB" id="A0A9E8A686"/>
<name>A0A9E8A686_9HYPH</name>
<accession>A0A9E8A686</accession>
<dbReference type="EMBL" id="CP102774">
    <property type="protein sequence ID" value="UZF88310.1"/>
    <property type="molecule type" value="Genomic_DNA"/>
</dbReference>